<dbReference type="RefSeq" id="WP_195963665.1">
    <property type="nucleotide sequence ID" value="NZ_JACJLL010000003.1"/>
</dbReference>
<comment type="similarity">
    <text evidence="2">Belongs to the bacterial solute-binding protein 2 family.</text>
</comment>
<evidence type="ECO:0000256" key="1">
    <source>
        <dbReference type="ARBA" id="ARBA00004196"/>
    </source>
</evidence>
<comment type="caution">
    <text evidence="6">The sequence shown here is derived from an EMBL/GenBank/DDBJ whole genome shotgun (WGS) entry which is preliminary data.</text>
</comment>
<feature type="domain" description="Periplasmic binding protein" evidence="5">
    <location>
        <begin position="38"/>
        <end position="291"/>
    </location>
</feature>
<dbReference type="Gene3D" id="3.40.50.2300">
    <property type="match status" value="2"/>
</dbReference>
<dbReference type="PANTHER" id="PTHR46847:SF1">
    <property type="entry name" value="D-ALLOSE-BINDING PERIPLASMIC PROTEIN-RELATED"/>
    <property type="match status" value="1"/>
</dbReference>
<keyword evidence="3" id="KW-0732">Signal</keyword>
<accession>A0ABS2FBJ5</accession>
<keyword evidence="4" id="KW-0812">Transmembrane</keyword>
<evidence type="ECO:0000256" key="4">
    <source>
        <dbReference type="SAM" id="Phobius"/>
    </source>
</evidence>
<evidence type="ECO:0000256" key="3">
    <source>
        <dbReference type="ARBA" id="ARBA00022729"/>
    </source>
</evidence>
<dbReference type="EMBL" id="JACJLL010000003">
    <property type="protein sequence ID" value="MBM6817900.1"/>
    <property type="molecule type" value="Genomic_DNA"/>
</dbReference>
<feature type="transmembrane region" description="Helical" evidence="4">
    <location>
        <begin position="7"/>
        <end position="29"/>
    </location>
</feature>
<keyword evidence="4" id="KW-0472">Membrane</keyword>
<organism evidence="6 7">
    <name type="scientific">Clostridium saudiense</name>
    <dbReference type="NCBI Taxonomy" id="1414720"/>
    <lineage>
        <taxon>Bacteria</taxon>
        <taxon>Bacillati</taxon>
        <taxon>Bacillota</taxon>
        <taxon>Clostridia</taxon>
        <taxon>Eubacteriales</taxon>
        <taxon>Clostridiaceae</taxon>
        <taxon>Clostridium</taxon>
    </lineage>
</organism>
<evidence type="ECO:0000313" key="7">
    <source>
        <dbReference type="Proteomes" id="UP000767334"/>
    </source>
</evidence>
<keyword evidence="4" id="KW-1133">Transmembrane helix</keyword>
<dbReference type="InterPro" id="IPR025997">
    <property type="entry name" value="SBP_2_dom"/>
</dbReference>
<evidence type="ECO:0000313" key="6">
    <source>
        <dbReference type="EMBL" id="MBM6817900.1"/>
    </source>
</evidence>
<protein>
    <submittedName>
        <fullName evidence="6">Substrate-binding domain-containing protein</fullName>
    </submittedName>
</protein>
<keyword evidence="7" id="KW-1185">Reference proteome</keyword>
<comment type="subcellular location">
    <subcellularLocation>
        <location evidence="1">Cell envelope</location>
    </subcellularLocation>
</comment>
<gene>
    <name evidence="6" type="ORF">H6A19_00865</name>
</gene>
<evidence type="ECO:0000259" key="5">
    <source>
        <dbReference type="Pfam" id="PF13407"/>
    </source>
</evidence>
<reference evidence="6 7" key="1">
    <citation type="journal article" date="2021" name="Sci. Rep.">
        <title>The distribution of antibiotic resistance genes in chicken gut microbiota commensals.</title>
        <authorList>
            <person name="Juricova H."/>
            <person name="Matiasovicova J."/>
            <person name="Kubasova T."/>
            <person name="Cejkova D."/>
            <person name="Rychlik I."/>
        </authorList>
    </citation>
    <scope>NUCLEOTIDE SEQUENCE [LARGE SCALE GENOMIC DNA]</scope>
    <source>
        <strain evidence="6 7">An435</strain>
    </source>
</reference>
<dbReference type="SUPFAM" id="SSF53822">
    <property type="entry name" value="Periplasmic binding protein-like I"/>
    <property type="match status" value="1"/>
</dbReference>
<dbReference type="PANTHER" id="PTHR46847">
    <property type="entry name" value="D-ALLOSE-BINDING PERIPLASMIC PROTEIN-RELATED"/>
    <property type="match status" value="1"/>
</dbReference>
<proteinExistence type="inferred from homology"/>
<dbReference type="InterPro" id="IPR028082">
    <property type="entry name" value="Peripla_BP_I"/>
</dbReference>
<dbReference type="Pfam" id="PF13407">
    <property type="entry name" value="Peripla_BP_4"/>
    <property type="match status" value="1"/>
</dbReference>
<evidence type="ECO:0000256" key="2">
    <source>
        <dbReference type="ARBA" id="ARBA00007639"/>
    </source>
</evidence>
<sequence length="322" mass="36677">MKKSKKINFIVLLVLLFISFILLFCDLFFRDKNNTYQISVISSGKSDESFMILKEGAEQAALEMNANIRFLFLSKDNNEEEQIELIKRESQNEVDALLINPIESQNVIDALEYAKNKIPVVLIQSFIDIKSGINRVMCDEYQLGKSLAEEALNNISKNQNIMIITSDNNSTSYYERYNGILDVLDESNHKYFIANIKNYVDDTFFNEVLHSSNIGAILCTDRDITEKVAELKKKCISENYNKDVLVLGVGNTNKIISLLEEEVVNATAVQNEFNIGYIAVKNAIELKAGEKVEESKIIKSTVIASEDMYSPKNERILFQFVR</sequence>
<dbReference type="Proteomes" id="UP000767334">
    <property type="component" value="Unassembled WGS sequence"/>
</dbReference>
<name>A0ABS2FBJ5_9CLOT</name>